<dbReference type="InterPro" id="IPR000152">
    <property type="entry name" value="EGF-type_Asp/Asn_hydroxyl_site"/>
</dbReference>
<dbReference type="PROSITE" id="PS50026">
    <property type="entry name" value="EGF_3"/>
    <property type="match status" value="2"/>
</dbReference>
<evidence type="ECO:0000256" key="10">
    <source>
        <dbReference type="SAM" id="MobiDB-lite"/>
    </source>
</evidence>
<dbReference type="SUPFAM" id="SSF82671">
    <property type="entry name" value="SEA domain"/>
    <property type="match status" value="1"/>
</dbReference>
<reference evidence="14 15" key="1">
    <citation type="submission" date="2022-05" db="EMBL/GenBank/DDBJ databases">
        <authorList>
            <consortium name="Genoscope - CEA"/>
            <person name="William W."/>
        </authorList>
    </citation>
    <scope>NUCLEOTIDE SEQUENCE [LARGE SCALE GENOMIC DNA]</scope>
</reference>
<keyword evidence="11" id="KW-1133">Transmembrane helix</keyword>
<evidence type="ECO:0000256" key="5">
    <source>
        <dbReference type="ARBA" id="ARBA00022737"/>
    </source>
</evidence>
<dbReference type="Gene3D" id="2.10.25.10">
    <property type="entry name" value="Laminin"/>
    <property type="match status" value="2"/>
</dbReference>
<dbReference type="Proteomes" id="UP001159427">
    <property type="component" value="Unassembled WGS sequence"/>
</dbReference>
<protein>
    <submittedName>
        <fullName evidence="14">Uncharacterized protein</fullName>
    </submittedName>
</protein>
<feature type="domain" description="SEA" evidence="12">
    <location>
        <begin position="1386"/>
        <end position="1499"/>
    </location>
</feature>
<comment type="subcellular location">
    <subcellularLocation>
        <location evidence="1">Cell membrane</location>
    </subcellularLocation>
</comment>
<feature type="domain" description="EGF-like" evidence="13">
    <location>
        <begin position="1496"/>
        <end position="1536"/>
    </location>
</feature>
<keyword evidence="8" id="KW-0325">Glycoprotein</keyword>
<evidence type="ECO:0000259" key="12">
    <source>
        <dbReference type="PROSITE" id="PS50024"/>
    </source>
</evidence>
<gene>
    <name evidence="14" type="ORF">PEVE_00013226</name>
</gene>
<feature type="compositionally biased region" description="Polar residues" evidence="10">
    <location>
        <begin position="1621"/>
        <end position="1631"/>
    </location>
</feature>
<evidence type="ECO:0000313" key="14">
    <source>
        <dbReference type="EMBL" id="CAH3021903.1"/>
    </source>
</evidence>
<dbReference type="Pfam" id="PF07645">
    <property type="entry name" value="EGF_CA"/>
    <property type="match status" value="1"/>
</dbReference>
<evidence type="ECO:0000256" key="4">
    <source>
        <dbReference type="ARBA" id="ARBA00022729"/>
    </source>
</evidence>
<accession>A0ABN8LX73</accession>
<evidence type="ECO:0000256" key="7">
    <source>
        <dbReference type="ARBA" id="ARBA00023157"/>
    </source>
</evidence>
<dbReference type="PROSITE" id="PS01186">
    <property type="entry name" value="EGF_2"/>
    <property type="match status" value="1"/>
</dbReference>
<dbReference type="SMART" id="SM00179">
    <property type="entry name" value="EGF_CA"/>
    <property type="match status" value="2"/>
</dbReference>
<dbReference type="PROSITE" id="PS00010">
    <property type="entry name" value="ASX_HYDROXYL"/>
    <property type="match status" value="2"/>
</dbReference>
<dbReference type="CDD" id="cd00054">
    <property type="entry name" value="EGF_CA"/>
    <property type="match status" value="2"/>
</dbReference>
<dbReference type="SMART" id="SM00181">
    <property type="entry name" value="EGF"/>
    <property type="match status" value="2"/>
</dbReference>
<dbReference type="InterPro" id="IPR000742">
    <property type="entry name" value="EGF"/>
</dbReference>
<dbReference type="PROSITE" id="PS01187">
    <property type="entry name" value="EGF_CA"/>
    <property type="match status" value="2"/>
</dbReference>
<evidence type="ECO:0000256" key="3">
    <source>
        <dbReference type="ARBA" id="ARBA00022536"/>
    </source>
</evidence>
<dbReference type="Pfam" id="PF12947">
    <property type="entry name" value="EGF_3"/>
    <property type="match status" value="1"/>
</dbReference>
<keyword evidence="7" id="KW-1015">Disulfide bond</keyword>
<comment type="caution">
    <text evidence="14">The sequence shown here is derived from an EMBL/GenBank/DDBJ whole genome shotgun (WGS) entry which is preliminary data.</text>
</comment>
<dbReference type="PANTHER" id="PTHR24037">
    <property type="entry name" value="HEART DEVELOPMENT PROTEIN WITH EGF-LIKE DOMAINS 1"/>
    <property type="match status" value="1"/>
</dbReference>
<dbReference type="PANTHER" id="PTHR24037:SF11">
    <property type="entry name" value="MUCIN-2-LIKE"/>
    <property type="match status" value="1"/>
</dbReference>
<feature type="transmembrane region" description="Helical" evidence="11">
    <location>
        <begin position="1543"/>
        <end position="1566"/>
    </location>
</feature>
<evidence type="ECO:0000256" key="9">
    <source>
        <dbReference type="PROSITE-ProRule" id="PRU00076"/>
    </source>
</evidence>
<dbReference type="InterPro" id="IPR001881">
    <property type="entry name" value="EGF-like_Ca-bd_dom"/>
</dbReference>
<dbReference type="InterPro" id="IPR000082">
    <property type="entry name" value="SEA_dom"/>
</dbReference>
<dbReference type="SUPFAM" id="SSF57184">
    <property type="entry name" value="Growth factor receptor domain"/>
    <property type="match status" value="1"/>
</dbReference>
<organism evidence="14 15">
    <name type="scientific">Porites evermanni</name>
    <dbReference type="NCBI Taxonomy" id="104178"/>
    <lineage>
        <taxon>Eukaryota</taxon>
        <taxon>Metazoa</taxon>
        <taxon>Cnidaria</taxon>
        <taxon>Anthozoa</taxon>
        <taxon>Hexacorallia</taxon>
        <taxon>Scleractinia</taxon>
        <taxon>Fungiina</taxon>
        <taxon>Poritidae</taxon>
        <taxon>Porites</taxon>
    </lineage>
</organism>
<keyword evidence="4" id="KW-0732">Signal</keyword>
<dbReference type="InterPro" id="IPR049883">
    <property type="entry name" value="NOTCH1_EGF-like"/>
</dbReference>
<feature type="region of interest" description="Disordered" evidence="10">
    <location>
        <begin position="1611"/>
        <end position="1634"/>
    </location>
</feature>
<keyword evidence="11" id="KW-0812">Transmembrane</keyword>
<keyword evidence="3 9" id="KW-0245">EGF-like domain</keyword>
<dbReference type="InterPro" id="IPR024731">
    <property type="entry name" value="NELL2-like_EGF"/>
</dbReference>
<evidence type="ECO:0000256" key="11">
    <source>
        <dbReference type="SAM" id="Phobius"/>
    </source>
</evidence>
<dbReference type="Pfam" id="PF01390">
    <property type="entry name" value="SEA"/>
    <property type="match status" value="1"/>
</dbReference>
<dbReference type="InterPro" id="IPR018097">
    <property type="entry name" value="EGF_Ca-bd_CS"/>
</dbReference>
<comment type="caution">
    <text evidence="9">Lacks conserved residue(s) required for the propagation of feature annotation.</text>
</comment>
<keyword evidence="2" id="KW-1003">Cell membrane</keyword>
<proteinExistence type="predicted"/>
<evidence type="ECO:0000313" key="15">
    <source>
        <dbReference type="Proteomes" id="UP001159427"/>
    </source>
</evidence>
<evidence type="ECO:0000256" key="1">
    <source>
        <dbReference type="ARBA" id="ARBA00004236"/>
    </source>
</evidence>
<dbReference type="Gene3D" id="3.30.70.960">
    <property type="entry name" value="SEA domain"/>
    <property type="match status" value="1"/>
</dbReference>
<sequence>MRGVWLFLLIITPIPVMGQFILPFLYMPLKRIFTVDFGPQAKYDKVTTQHARTEKHWTLEFTYSENLDEIKVAVVSFTISSSVTAADLENLDYYWSYSVPFDKLDSNYSNHLIAATKTPADYQKELLTFVSHKFVFDLDKVASILGIPAINLSSSFDPANWETVVHAMVNESSSAFSRLLELPTVNALAELMDMEVPDFLNVNLSRFEEMVFPFLPKKAILDKNSTSSLINSSGILLGESYSDVTLAKILQHHENISLSTREFGILYNLTGEQVKAIGRCTFYQIFRMCGISTETLLSITLPEVSWKVVGSLYISPPCRVLIGIKGKSIASFKSSVNTLNASVLEILTDVSNLTWRQVYESVNVSLPDWEFLDSVTLPQLSEIGEVSLETLLNDSISEAVVLLLKLRADGSLNNKTETHRLFMRALLREKFNLSLSDVGNQTAVSEVSLQGAPSSLLFRRYLNATIANFRLNLGDIVFSLQLSEKTLYNLPRQEWRSVIATIVNSVVQSEASDLQISTENLLTLLGVQTVELSIAKLKELIENQILDAKRHKTKFETAPLIMYLSQNAVSDDAYLNSSVFSLVLSASGFSSNELKLLYGYNSDQIFILQSLRINDLPLYCTLNTSTVKHKTPLNITAEVVGTREAAPLCTNTNFYVSARNKNMSQLKSEFSLFTNSSVSFVTLVEKVTGLPWRRNVWAFGLKMEDWTVLYVLNEDSYKEVTSSLQLDPYLSTAFLQILNKSVELKDANNVDIHAKIIEQRNGTLNFLYDLFNTNEAELMHFGSKSKAQYYLLFPIEVFALTIQYLVDKFNVSVSRIEVSLDLNPGELEKLSPTEWREMIPFVKNEIIRSGQRQLGVTIKNFAQLLQEIPENLQNLSLAQLESKWDSMFSRLLRGKEAFEMETLLQIITAIGITSGSLDEVTFLEFIEERISITISEVLLLYNYSSTGIDVLANYTILETRGFCNLSEGNFLSRRPQDFIESLLGVDNEMSCRKIALVVAASTLTVNDLAAKFSLEVADNVSLLTMFEDLFKLPWPKIAWAVNASLPDWPILGAINLNDVGQLVSKTIAVMKSQESFREITMQLLSLSKSSYLQLLNEYRAKIVSKAGELFSVNSSRICDNCDVVDILWNSLRQLNQLIDFDPQMLPNQLNVSPYEFNLTVPSHWPVMVQHIVRDAYLKATVALGMDRDRLSSFLRTSTEIVENMTLHQYQAVFTQSIQPLIVAKTALNNSPLLDLVAAKGLNLSALYNESIFNVIDAILNISAQNASFIFNWTTEQQAKLKNYTLDDLSYYKGVSLQDLGSERPLSLVEFTIRQSFTPRTFAPPTLLPCKRGTVRSGNDPNCSDVDECATKQCGDDSLCQNYHGGYDCECNAIGYYKVNNRGECKPSKTFAGKITIENLVYKSSYKIKSAGDFYDLKEMFEETVNGKFKESSVRQYYYGCRVQDFSDGSVVVDFLIYTSRDFTGALQDLQDALASVVNNSFLGPFEVSVAKISVDDFDECKAHQDNCAQHATCINKDGSFECQCNDGYDGDGLTCEAGFFKTMWWTVIVAAFLLLIMVIIVVCLVIKRPKPSARYGLDMDDPAQQNIPYRRRQSEASKISYRSGDVYFKDKEGKLRPGTAHTANNSKQRPQTPDFVAEDDLQHNNNTRYKTPFELAVERNTRSDAFKSSYALESRTPFELAVERNARNGNVNEQREDLNMTELPYASINN</sequence>
<feature type="domain" description="EGF-like" evidence="13">
    <location>
        <begin position="1344"/>
        <end position="1381"/>
    </location>
</feature>
<evidence type="ECO:0000256" key="2">
    <source>
        <dbReference type="ARBA" id="ARBA00022475"/>
    </source>
</evidence>
<evidence type="ECO:0000256" key="6">
    <source>
        <dbReference type="ARBA" id="ARBA00023136"/>
    </source>
</evidence>
<evidence type="ECO:0000259" key="13">
    <source>
        <dbReference type="PROSITE" id="PS50026"/>
    </source>
</evidence>
<name>A0ABN8LX73_9CNID</name>
<keyword evidence="5" id="KW-0677">Repeat</keyword>
<dbReference type="PROSITE" id="PS50024">
    <property type="entry name" value="SEA"/>
    <property type="match status" value="1"/>
</dbReference>
<dbReference type="InterPro" id="IPR009030">
    <property type="entry name" value="Growth_fac_rcpt_cys_sf"/>
</dbReference>
<keyword evidence="15" id="KW-1185">Reference proteome</keyword>
<dbReference type="InterPro" id="IPR036364">
    <property type="entry name" value="SEA_dom_sf"/>
</dbReference>
<keyword evidence="6 11" id="KW-0472">Membrane</keyword>
<evidence type="ECO:0000256" key="8">
    <source>
        <dbReference type="ARBA" id="ARBA00023180"/>
    </source>
</evidence>
<dbReference type="EMBL" id="CALNXI010000199">
    <property type="protein sequence ID" value="CAH3021903.1"/>
    <property type="molecule type" value="Genomic_DNA"/>
</dbReference>